<reference evidence="1" key="1">
    <citation type="journal article" date="2021" name="Proc. Natl. Acad. Sci. U.S.A.">
        <title>A Catalog of Tens of Thousands of Viruses from Human Metagenomes Reveals Hidden Associations with Chronic Diseases.</title>
        <authorList>
            <person name="Tisza M.J."/>
            <person name="Buck C.B."/>
        </authorList>
    </citation>
    <scope>NUCLEOTIDE SEQUENCE</scope>
    <source>
        <strain evidence="1">CtYsL76</strain>
    </source>
</reference>
<sequence length="39" mass="4619">MILSNPLRFVIFHQILSAYYSKLNLSCLHISFCLKKFTK</sequence>
<proteinExistence type="predicted"/>
<evidence type="ECO:0000313" key="1">
    <source>
        <dbReference type="EMBL" id="DAE19943.1"/>
    </source>
</evidence>
<accession>A0A8S5QL13</accession>
<protein>
    <submittedName>
        <fullName evidence="1">Uncharacterized protein</fullName>
    </submittedName>
</protein>
<organism evidence="1">
    <name type="scientific">CrAss-like virus sp. ctYsL76</name>
    <dbReference type="NCBI Taxonomy" id="2826826"/>
    <lineage>
        <taxon>Viruses</taxon>
        <taxon>Duplodnaviria</taxon>
        <taxon>Heunggongvirae</taxon>
        <taxon>Uroviricota</taxon>
        <taxon>Caudoviricetes</taxon>
        <taxon>Crassvirales</taxon>
    </lineage>
</organism>
<name>A0A8S5QL13_9CAUD</name>
<dbReference type="EMBL" id="BK015689">
    <property type="protein sequence ID" value="DAE19943.1"/>
    <property type="molecule type" value="Genomic_DNA"/>
</dbReference>